<dbReference type="Proteomes" id="UP001596071">
    <property type="component" value="Unassembled WGS sequence"/>
</dbReference>
<keyword evidence="2" id="KW-1185">Reference proteome</keyword>
<dbReference type="Pfam" id="PF09388">
    <property type="entry name" value="SpoOE-like"/>
    <property type="match status" value="1"/>
</dbReference>
<evidence type="ECO:0000313" key="1">
    <source>
        <dbReference type="EMBL" id="MFC5602888.1"/>
    </source>
</evidence>
<organism evidence="1 2">
    <name type="scientific">Sporosarcina koreensis</name>
    <dbReference type="NCBI Taxonomy" id="334735"/>
    <lineage>
        <taxon>Bacteria</taxon>
        <taxon>Bacillati</taxon>
        <taxon>Bacillota</taxon>
        <taxon>Bacilli</taxon>
        <taxon>Bacillales</taxon>
        <taxon>Caryophanaceae</taxon>
        <taxon>Sporosarcina</taxon>
    </lineage>
</organism>
<evidence type="ECO:0000313" key="2">
    <source>
        <dbReference type="Proteomes" id="UP001596071"/>
    </source>
</evidence>
<reference evidence="2" key="1">
    <citation type="journal article" date="2019" name="Int. J. Syst. Evol. Microbiol.">
        <title>The Global Catalogue of Microorganisms (GCM) 10K type strain sequencing project: providing services to taxonomists for standard genome sequencing and annotation.</title>
        <authorList>
            <consortium name="The Broad Institute Genomics Platform"/>
            <consortium name="The Broad Institute Genome Sequencing Center for Infectious Disease"/>
            <person name="Wu L."/>
            <person name="Ma J."/>
        </authorList>
    </citation>
    <scope>NUCLEOTIDE SEQUENCE [LARGE SCALE GENOMIC DNA]</scope>
    <source>
        <strain evidence="2">KACC 11299</strain>
    </source>
</reference>
<gene>
    <name evidence="1" type="ORF">ACFPTP_06610</name>
</gene>
<comment type="caution">
    <text evidence="1">The sequence shown here is derived from an EMBL/GenBank/DDBJ whole genome shotgun (WGS) entry which is preliminary data.</text>
</comment>
<dbReference type="Gene3D" id="4.10.280.10">
    <property type="entry name" value="Helix-loop-helix DNA-binding domain"/>
    <property type="match status" value="1"/>
</dbReference>
<proteinExistence type="predicted"/>
<dbReference type="InterPro" id="IPR018540">
    <property type="entry name" value="Spo0E-like"/>
</dbReference>
<accession>A0ABW0TYG2</accession>
<dbReference type="InterPro" id="IPR037208">
    <property type="entry name" value="Spo0E-like_sf"/>
</dbReference>
<dbReference type="SUPFAM" id="SSF140500">
    <property type="entry name" value="BAS1536-like"/>
    <property type="match status" value="1"/>
</dbReference>
<protein>
    <submittedName>
        <fullName evidence="1">Aspartyl-phosphate phosphatase Spo0E family protein</fullName>
    </submittedName>
</protein>
<dbReference type="InterPro" id="IPR036638">
    <property type="entry name" value="HLH_DNA-bd_sf"/>
</dbReference>
<name>A0ABW0TYG2_9BACL</name>
<dbReference type="EMBL" id="JBHSNP010000011">
    <property type="protein sequence ID" value="MFC5602888.1"/>
    <property type="molecule type" value="Genomic_DNA"/>
</dbReference>
<sequence>MKQILEVEIESTRKELITVAGQKGLSSMETLKISEVLDRLINEYNSLEEMPEHMEWIEK</sequence>
<dbReference type="RefSeq" id="WP_381443133.1">
    <property type="nucleotide sequence ID" value="NZ_JBHSNP010000011.1"/>
</dbReference>